<proteinExistence type="predicted"/>
<dbReference type="EMBL" id="BMKR01000017">
    <property type="protein sequence ID" value="GGF90032.1"/>
    <property type="molecule type" value="Genomic_DNA"/>
</dbReference>
<comment type="caution">
    <text evidence="1">The sequence shown here is derived from an EMBL/GenBank/DDBJ whole genome shotgun (WGS) entry which is preliminary data.</text>
</comment>
<gene>
    <name evidence="1" type="ORF">GCM10010912_39020</name>
</gene>
<reference evidence="1" key="1">
    <citation type="journal article" date="2014" name="Int. J. Syst. Evol. Microbiol.">
        <title>Complete genome sequence of Corynebacterium casei LMG S-19264T (=DSM 44701T), isolated from a smear-ripened cheese.</title>
        <authorList>
            <consortium name="US DOE Joint Genome Institute (JGI-PGF)"/>
            <person name="Walter F."/>
            <person name="Albersmeier A."/>
            <person name="Kalinowski J."/>
            <person name="Ruckert C."/>
        </authorList>
    </citation>
    <scope>NUCLEOTIDE SEQUENCE</scope>
    <source>
        <strain evidence="1">CGMCC 1.16134</strain>
    </source>
</reference>
<accession>A0A917CLD7</accession>
<name>A0A917CLD7_9BACL</name>
<reference evidence="1" key="2">
    <citation type="submission" date="2020-09" db="EMBL/GenBank/DDBJ databases">
        <authorList>
            <person name="Sun Q."/>
            <person name="Zhou Y."/>
        </authorList>
    </citation>
    <scope>NUCLEOTIDE SEQUENCE</scope>
    <source>
        <strain evidence="1">CGMCC 1.16134</strain>
    </source>
</reference>
<sequence length="68" mass="7276">MLEASDEISGAGGLGSISGVKRTEKTLFCEKVIFPGELGLRSRYIVRLSLECGEKGQLAESLSVCRAE</sequence>
<protein>
    <submittedName>
        <fullName evidence="1">Uncharacterized protein</fullName>
    </submittedName>
</protein>
<evidence type="ECO:0000313" key="2">
    <source>
        <dbReference type="Proteomes" id="UP000637643"/>
    </source>
</evidence>
<evidence type="ECO:0000313" key="1">
    <source>
        <dbReference type="EMBL" id="GGF90032.1"/>
    </source>
</evidence>
<keyword evidence="2" id="KW-1185">Reference proteome</keyword>
<dbReference type="AlphaFoldDB" id="A0A917CLD7"/>
<organism evidence="1 2">
    <name type="scientific">Paenibacillus albidus</name>
    <dbReference type="NCBI Taxonomy" id="2041023"/>
    <lineage>
        <taxon>Bacteria</taxon>
        <taxon>Bacillati</taxon>
        <taxon>Bacillota</taxon>
        <taxon>Bacilli</taxon>
        <taxon>Bacillales</taxon>
        <taxon>Paenibacillaceae</taxon>
        <taxon>Paenibacillus</taxon>
    </lineage>
</organism>
<dbReference type="Proteomes" id="UP000637643">
    <property type="component" value="Unassembled WGS sequence"/>
</dbReference>